<evidence type="ECO:0000256" key="2">
    <source>
        <dbReference type="ARBA" id="ARBA00004536"/>
    </source>
</evidence>
<evidence type="ECO:0000256" key="6">
    <source>
        <dbReference type="ARBA" id="ARBA00022490"/>
    </source>
</evidence>
<evidence type="ECO:0000313" key="15">
    <source>
        <dbReference type="EMBL" id="EUB61032.1"/>
    </source>
</evidence>
<evidence type="ECO:0000256" key="11">
    <source>
        <dbReference type="ARBA" id="ARBA00023157"/>
    </source>
</evidence>
<dbReference type="GO" id="GO:0046930">
    <property type="term" value="C:pore complex"/>
    <property type="evidence" value="ECO:0007669"/>
    <property type="project" value="UniProtKB-ARBA"/>
</dbReference>
<dbReference type="Gene3D" id="1.10.1450.10">
    <property type="entry name" value="Tetraspanin"/>
    <property type="match status" value="1"/>
</dbReference>
<evidence type="ECO:0000256" key="12">
    <source>
        <dbReference type="ARBA" id="ARBA00023180"/>
    </source>
</evidence>
<dbReference type="STRING" id="6210.W6URT3"/>
<feature type="transmembrane region" description="Helical" evidence="14">
    <location>
        <begin position="68"/>
        <end position="88"/>
    </location>
</feature>
<evidence type="ECO:0000256" key="14">
    <source>
        <dbReference type="SAM" id="Phobius"/>
    </source>
</evidence>
<dbReference type="KEGG" id="egl:EGR_04065"/>
<evidence type="ECO:0000256" key="5">
    <source>
        <dbReference type="ARBA" id="ARBA00022475"/>
    </source>
</evidence>
<evidence type="ECO:0000256" key="10">
    <source>
        <dbReference type="ARBA" id="ARBA00023136"/>
    </source>
</evidence>
<dbReference type="FunFam" id="1.10.1450.10:FF:000007">
    <property type="entry name" value="Tetraspanin"/>
    <property type="match status" value="1"/>
</dbReference>
<dbReference type="EMBL" id="APAU02000024">
    <property type="protein sequence ID" value="EUB61032.1"/>
    <property type="molecule type" value="Genomic_DNA"/>
</dbReference>
<name>W6URT3_ECHGR</name>
<evidence type="ECO:0000256" key="13">
    <source>
        <dbReference type="ARBA" id="ARBA00040369"/>
    </source>
</evidence>
<keyword evidence="16" id="KW-1185">Reference proteome</keyword>
<organism evidence="15 16">
    <name type="scientific">Echinococcus granulosus</name>
    <name type="common">Hydatid tapeworm</name>
    <dbReference type="NCBI Taxonomy" id="6210"/>
    <lineage>
        <taxon>Eukaryota</taxon>
        <taxon>Metazoa</taxon>
        <taxon>Spiralia</taxon>
        <taxon>Lophotrochozoa</taxon>
        <taxon>Platyhelminthes</taxon>
        <taxon>Cestoda</taxon>
        <taxon>Eucestoda</taxon>
        <taxon>Cyclophyllidea</taxon>
        <taxon>Taeniidae</taxon>
        <taxon>Echinococcus</taxon>
        <taxon>Echinococcus granulosus group</taxon>
    </lineage>
</organism>
<comment type="similarity">
    <text evidence="4">Belongs to the tetraspanin (TM4SF) family.</text>
</comment>
<dbReference type="Proteomes" id="UP000019149">
    <property type="component" value="Unassembled WGS sequence"/>
</dbReference>
<dbReference type="SUPFAM" id="SSF48652">
    <property type="entry name" value="Tetraspanin"/>
    <property type="match status" value="1"/>
</dbReference>
<keyword evidence="5" id="KW-1003">Cell membrane</keyword>
<evidence type="ECO:0000256" key="4">
    <source>
        <dbReference type="ARBA" id="ARBA00006840"/>
    </source>
</evidence>
<dbReference type="AlphaFoldDB" id="W6URT3"/>
<dbReference type="Pfam" id="PF00335">
    <property type="entry name" value="Tetraspanin"/>
    <property type="match status" value="1"/>
</dbReference>
<dbReference type="GO" id="GO:0005886">
    <property type="term" value="C:plasma membrane"/>
    <property type="evidence" value="ECO:0007669"/>
    <property type="project" value="UniProtKB-SubCell"/>
</dbReference>
<protein>
    <recommendedName>
        <fullName evidence="13">Tetraspanin-33</fullName>
    </recommendedName>
</protein>
<keyword evidence="12" id="KW-0325">Glycoprotein</keyword>
<dbReference type="GO" id="GO:0019899">
    <property type="term" value="F:enzyme binding"/>
    <property type="evidence" value="ECO:0007669"/>
    <property type="project" value="UniProtKB-ARBA"/>
</dbReference>
<keyword evidence="9 14" id="KW-1133">Transmembrane helix</keyword>
<proteinExistence type="inferred from homology"/>
<keyword evidence="8" id="KW-0965">Cell junction</keyword>
<evidence type="ECO:0000256" key="1">
    <source>
        <dbReference type="ARBA" id="ARBA00004496"/>
    </source>
</evidence>
<evidence type="ECO:0000256" key="8">
    <source>
        <dbReference type="ARBA" id="ARBA00022949"/>
    </source>
</evidence>
<feature type="transmembrane region" description="Helical" evidence="14">
    <location>
        <begin position="21"/>
        <end position="48"/>
    </location>
</feature>
<dbReference type="GeneID" id="36339780"/>
<dbReference type="GO" id="GO:0051604">
    <property type="term" value="P:protein maturation"/>
    <property type="evidence" value="ECO:0007669"/>
    <property type="project" value="UniProtKB-ARBA"/>
</dbReference>
<keyword evidence="10 14" id="KW-0472">Membrane</keyword>
<dbReference type="PANTHER" id="PTHR19282">
    <property type="entry name" value="TETRASPANIN"/>
    <property type="match status" value="1"/>
</dbReference>
<dbReference type="GO" id="GO:0005737">
    <property type="term" value="C:cytoplasm"/>
    <property type="evidence" value="ECO:0007669"/>
    <property type="project" value="UniProtKB-SubCell"/>
</dbReference>
<dbReference type="GO" id="GO:0065003">
    <property type="term" value="P:protein-containing complex assembly"/>
    <property type="evidence" value="ECO:0007669"/>
    <property type="project" value="UniProtKB-ARBA"/>
</dbReference>
<dbReference type="InterPro" id="IPR018499">
    <property type="entry name" value="Tetraspanin/Peripherin"/>
</dbReference>
<dbReference type="PRINTS" id="PR00259">
    <property type="entry name" value="TMFOUR"/>
</dbReference>
<dbReference type="OrthoDB" id="2014092at2759"/>
<evidence type="ECO:0000313" key="16">
    <source>
        <dbReference type="Proteomes" id="UP000019149"/>
    </source>
</evidence>
<dbReference type="CTD" id="36339780"/>
<keyword evidence="7 14" id="KW-0812">Transmembrane</keyword>
<evidence type="ECO:0000256" key="9">
    <source>
        <dbReference type="ARBA" id="ARBA00022989"/>
    </source>
</evidence>
<dbReference type="OMA" id="INPWIRY"/>
<keyword evidence="11" id="KW-1015">Disulfide bond</keyword>
<evidence type="ECO:0000256" key="7">
    <source>
        <dbReference type="ARBA" id="ARBA00022692"/>
    </source>
</evidence>
<accession>W6URT3</accession>
<dbReference type="PANTHER" id="PTHR19282:SF431">
    <property type="entry name" value="TETRASPANIN 26A, ISOFORM B-RELATED"/>
    <property type="match status" value="1"/>
</dbReference>
<comment type="subcellular location">
    <subcellularLocation>
        <location evidence="2">Cell junction</location>
        <location evidence="2">Adherens junction</location>
    </subcellularLocation>
    <subcellularLocation>
        <location evidence="3">Cell membrane</location>
        <topology evidence="3">Multi-pass membrane protein</topology>
    </subcellularLocation>
    <subcellularLocation>
        <location evidence="1">Cytoplasm</location>
    </subcellularLocation>
</comment>
<reference evidence="15 16" key="1">
    <citation type="journal article" date="2013" name="Nat. Genet.">
        <title>The genome of the hydatid tapeworm Echinococcus granulosus.</title>
        <authorList>
            <person name="Zheng H."/>
            <person name="Zhang W."/>
            <person name="Zhang L."/>
            <person name="Zhang Z."/>
            <person name="Li J."/>
            <person name="Lu G."/>
            <person name="Zhu Y."/>
            <person name="Wang Y."/>
            <person name="Huang Y."/>
            <person name="Liu J."/>
            <person name="Kang H."/>
            <person name="Chen J."/>
            <person name="Wang L."/>
            <person name="Chen A."/>
            <person name="Yu S."/>
            <person name="Gao Z."/>
            <person name="Jin L."/>
            <person name="Gu W."/>
            <person name="Wang Z."/>
            <person name="Zhao L."/>
            <person name="Shi B."/>
            <person name="Wen H."/>
            <person name="Lin R."/>
            <person name="Jones M.K."/>
            <person name="Brejova B."/>
            <person name="Vinar T."/>
            <person name="Zhao G."/>
            <person name="McManus D.P."/>
            <person name="Chen Z."/>
            <person name="Zhou Y."/>
            <person name="Wang S."/>
        </authorList>
    </citation>
    <scope>NUCLEOTIDE SEQUENCE [LARGE SCALE GENOMIC DNA]</scope>
</reference>
<dbReference type="GO" id="GO:0072659">
    <property type="term" value="P:protein localization to plasma membrane"/>
    <property type="evidence" value="ECO:0007669"/>
    <property type="project" value="UniProtKB-ARBA"/>
</dbReference>
<feature type="transmembrane region" description="Helical" evidence="14">
    <location>
        <begin position="100"/>
        <end position="122"/>
    </location>
</feature>
<dbReference type="RefSeq" id="XP_024352228.1">
    <property type="nucleotide sequence ID" value="XM_024493314.1"/>
</dbReference>
<dbReference type="InterPro" id="IPR008952">
    <property type="entry name" value="Tetraspanin_EC2_sf"/>
</dbReference>
<keyword evidence="6" id="KW-0963">Cytoplasm</keyword>
<comment type="caution">
    <text evidence="15">The sequence shown here is derived from an EMBL/GenBank/DDBJ whole genome shotgun (WGS) entry which is preliminary data.</text>
</comment>
<sequence>MAKKPYRHRSSGKFNYVNRWIKYLLCVTNFYFMMAGCLLFILGVIAFAESGIINRKSGISLLQWIFNLTVLVFGVGFITTCVAFTGFIGSLRENQCLLKFYYISLALLFVCETIVGVFFFVYRESAISRIEEVVKKTFISQYREIGFEDSTNFVDFIQIELQCCGAKSYNDWTENRYFSCNSTNISSQACGVPYSCCKRMNNINENVINTSCGNGVQNLSPPQAAPLVWTVGCVQALASLLEANVVPVSCAVSGIAVLQASHLSLLAILLAKALYTQIGDQLRLLQHEGLLQAPSSNSLSRLTDFDMALSISLGIPVRAEVVVI</sequence>
<dbReference type="GO" id="GO:0005912">
    <property type="term" value="C:adherens junction"/>
    <property type="evidence" value="ECO:0007669"/>
    <property type="project" value="UniProtKB-SubCell"/>
</dbReference>
<gene>
    <name evidence="15" type="ORF">EGR_04065</name>
</gene>
<evidence type="ECO:0000256" key="3">
    <source>
        <dbReference type="ARBA" id="ARBA00004651"/>
    </source>
</evidence>